<sequence>MNLIDRCKGFFKRTVQNKRVYTCVSGTASCPMTKEQRNRCQYCRFQKCLQQGMVLEAYPESKHSHIVSFRHCVITFF</sequence>
<evidence type="ECO:0000256" key="8">
    <source>
        <dbReference type="ARBA" id="ARBA00023242"/>
    </source>
</evidence>
<keyword evidence="6" id="KW-0804">Transcription</keyword>
<evidence type="ECO:0000256" key="4">
    <source>
        <dbReference type="ARBA" id="ARBA00023015"/>
    </source>
</evidence>
<evidence type="ECO:0000313" key="11">
    <source>
        <dbReference type="WBParaSite" id="PEQ_0000878701-mRNA-1"/>
    </source>
</evidence>
<dbReference type="WBParaSite" id="PEQ_0000878701-mRNA-1">
    <property type="protein sequence ID" value="PEQ_0000878701-mRNA-1"/>
    <property type="gene ID" value="PEQ_0000878701"/>
</dbReference>
<dbReference type="AlphaFoldDB" id="A0A914RR53"/>
<keyword evidence="4" id="KW-0805">Transcription regulation</keyword>
<accession>A0A914RR53</accession>
<dbReference type="GO" id="GO:0003700">
    <property type="term" value="F:DNA-binding transcription factor activity"/>
    <property type="evidence" value="ECO:0007669"/>
    <property type="project" value="InterPro"/>
</dbReference>
<dbReference type="SMART" id="SM00399">
    <property type="entry name" value="ZnF_C4"/>
    <property type="match status" value="1"/>
</dbReference>
<dbReference type="InterPro" id="IPR013088">
    <property type="entry name" value="Znf_NHR/GATA"/>
</dbReference>
<proteinExistence type="predicted"/>
<reference evidence="11" key="1">
    <citation type="submission" date="2022-11" db="UniProtKB">
        <authorList>
            <consortium name="WormBaseParasite"/>
        </authorList>
    </citation>
    <scope>IDENTIFICATION</scope>
</reference>
<dbReference type="PROSITE" id="PS51030">
    <property type="entry name" value="NUCLEAR_REC_DBD_2"/>
    <property type="match status" value="1"/>
</dbReference>
<dbReference type="PRINTS" id="PR00047">
    <property type="entry name" value="STROIDFINGER"/>
</dbReference>
<dbReference type="GO" id="GO:0008270">
    <property type="term" value="F:zinc ion binding"/>
    <property type="evidence" value="ECO:0007669"/>
    <property type="project" value="UniProtKB-KW"/>
</dbReference>
<dbReference type="PROSITE" id="PS51257">
    <property type="entry name" value="PROKAR_LIPOPROTEIN"/>
    <property type="match status" value="1"/>
</dbReference>
<evidence type="ECO:0000256" key="2">
    <source>
        <dbReference type="ARBA" id="ARBA00022771"/>
    </source>
</evidence>
<dbReference type="Proteomes" id="UP000887564">
    <property type="component" value="Unplaced"/>
</dbReference>
<keyword evidence="3" id="KW-0862">Zinc</keyword>
<feature type="domain" description="Nuclear receptor" evidence="9">
    <location>
        <begin position="1"/>
        <end position="60"/>
    </location>
</feature>
<evidence type="ECO:0000256" key="7">
    <source>
        <dbReference type="ARBA" id="ARBA00023170"/>
    </source>
</evidence>
<dbReference type="SUPFAM" id="SSF57716">
    <property type="entry name" value="Glucocorticoid receptor-like (DNA-binding domain)"/>
    <property type="match status" value="1"/>
</dbReference>
<dbReference type="InterPro" id="IPR050200">
    <property type="entry name" value="Nuclear_hormone_rcpt_NR3"/>
</dbReference>
<evidence type="ECO:0000256" key="3">
    <source>
        <dbReference type="ARBA" id="ARBA00022833"/>
    </source>
</evidence>
<keyword evidence="10" id="KW-1185">Reference proteome</keyword>
<evidence type="ECO:0000256" key="1">
    <source>
        <dbReference type="ARBA" id="ARBA00022723"/>
    </source>
</evidence>
<dbReference type="GO" id="GO:0043565">
    <property type="term" value="F:sequence-specific DNA binding"/>
    <property type="evidence" value="ECO:0007669"/>
    <property type="project" value="InterPro"/>
</dbReference>
<keyword evidence="1" id="KW-0479">Metal-binding</keyword>
<keyword evidence="2" id="KW-0863">Zinc-finger</keyword>
<organism evidence="10 11">
    <name type="scientific">Parascaris equorum</name>
    <name type="common">Equine roundworm</name>
    <dbReference type="NCBI Taxonomy" id="6256"/>
    <lineage>
        <taxon>Eukaryota</taxon>
        <taxon>Metazoa</taxon>
        <taxon>Ecdysozoa</taxon>
        <taxon>Nematoda</taxon>
        <taxon>Chromadorea</taxon>
        <taxon>Rhabditida</taxon>
        <taxon>Spirurina</taxon>
        <taxon>Ascaridomorpha</taxon>
        <taxon>Ascaridoidea</taxon>
        <taxon>Ascarididae</taxon>
        <taxon>Parascaris</taxon>
    </lineage>
</organism>
<keyword evidence="5" id="KW-0238">DNA-binding</keyword>
<dbReference type="InterPro" id="IPR001628">
    <property type="entry name" value="Znf_hrmn_rcpt"/>
</dbReference>
<dbReference type="PANTHER" id="PTHR48092">
    <property type="entry name" value="KNIRPS-RELATED PROTEIN-RELATED"/>
    <property type="match status" value="1"/>
</dbReference>
<evidence type="ECO:0000256" key="6">
    <source>
        <dbReference type="ARBA" id="ARBA00023163"/>
    </source>
</evidence>
<keyword evidence="7" id="KW-0675">Receptor</keyword>
<evidence type="ECO:0000256" key="5">
    <source>
        <dbReference type="ARBA" id="ARBA00023125"/>
    </source>
</evidence>
<protein>
    <submittedName>
        <fullName evidence="11">Nuclear receptor domain-containing protein</fullName>
    </submittedName>
</protein>
<evidence type="ECO:0000313" key="10">
    <source>
        <dbReference type="Proteomes" id="UP000887564"/>
    </source>
</evidence>
<dbReference type="Gene3D" id="3.30.50.10">
    <property type="entry name" value="Erythroid Transcription Factor GATA-1, subunit A"/>
    <property type="match status" value="1"/>
</dbReference>
<keyword evidence="8" id="KW-0539">Nucleus</keyword>
<name>A0A914RR53_PAREQ</name>
<dbReference type="Pfam" id="PF00105">
    <property type="entry name" value="zf-C4"/>
    <property type="match status" value="1"/>
</dbReference>
<evidence type="ECO:0000259" key="9">
    <source>
        <dbReference type="PROSITE" id="PS51030"/>
    </source>
</evidence>